<dbReference type="InterPro" id="IPR009447">
    <property type="entry name" value="PIGW/GWT1"/>
</dbReference>
<evidence type="ECO:0000256" key="9">
    <source>
        <dbReference type="ARBA" id="ARBA00022840"/>
    </source>
</evidence>
<keyword evidence="4" id="KW-0808">Transferase</keyword>
<evidence type="ECO:0000256" key="11">
    <source>
        <dbReference type="ARBA" id="ARBA00023136"/>
    </source>
</evidence>
<feature type="transmembrane region" description="Helical" evidence="14">
    <location>
        <begin position="486"/>
        <end position="507"/>
    </location>
</feature>
<feature type="transmembrane region" description="Helical" evidence="14">
    <location>
        <begin position="553"/>
        <end position="574"/>
    </location>
</feature>
<dbReference type="GO" id="GO:0005789">
    <property type="term" value="C:endoplasmic reticulum membrane"/>
    <property type="evidence" value="ECO:0007669"/>
    <property type="project" value="UniProtKB-SubCell"/>
</dbReference>
<evidence type="ECO:0000256" key="14">
    <source>
        <dbReference type="SAM" id="Phobius"/>
    </source>
</evidence>
<dbReference type="InterPro" id="IPR016135">
    <property type="entry name" value="UBQ-conjugating_enzyme/RWD"/>
</dbReference>
<evidence type="ECO:0000256" key="2">
    <source>
        <dbReference type="ARBA" id="ARBA00004586"/>
    </source>
</evidence>
<feature type="transmembrane region" description="Helical" evidence="14">
    <location>
        <begin position="266"/>
        <end position="286"/>
    </location>
</feature>
<keyword evidence="7" id="KW-0833">Ubl conjugation pathway</keyword>
<feature type="transmembrane region" description="Helical" evidence="14">
    <location>
        <begin position="234"/>
        <end position="254"/>
    </location>
</feature>
<feature type="transmembrane region" description="Helical" evidence="14">
    <location>
        <begin position="292"/>
        <end position="309"/>
    </location>
</feature>
<keyword evidence="11 14" id="KW-0472">Membrane</keyword>
<name>A0A5S6QF69_TRIMR</name>
<dbReference type="EC" id="2.3.2.23" evidence="3"/>
<evidence type="ECO:0000256" key="8">
    <source>
        <dbReference type="ARBA" id="ARBA00022824"/>
    </source>
</evidence>
<evidence type="ECO:0000313" key="17">
    <source>
        <dbReference type="WBParaSite" id="TMUE_1000005755.1"/>
    </source>
</evidence>
<accession>A0A5S6QF69</accession>
<dbReference type="InterPro" id="IPR000608">
    <property type="entry name" value="UBC"/>
</dbReference>
<keyword evidence="8" id="KW-0256">Endoplasmic reticulum</keyword>
<dbReference type="AlphaFoldDB" id="A0A5S6QF69"/>
<dbReference type="STRING" id="70415.A0A5S6QF69"/>
<dbReference type="SUPFAM" id="SSF54495">
    <property type="entry name" value="UBC-like"/>
    <property type="match status" value="1"/>
</dbReference>
<dbReference type="Pfam" id="PF00179">
    <property type="entry name" value="UQ_con"/>
    <property type="match status" value="1"/>
</dbReference>
<protein>
    <recommendedName>
        <fullName evidence="13">Ubiquitin-conjugating enzyme E2 J2</fullName>
        <ecNumber evidence="3">2.3.2.23</ecNumber>
    </recommendedName>
</protein>
<evidence type="ECO:0000256" key="1">
    <source>
        <dbReference type="ARBA" id="ARBA00004141"/>
    </source>
</evidence>
<dbReference type="SMART" id="SM00212">
    <property type="entry name" value="UBCc"/>
    <property type="match status" value="1"/>
</dbReference>
<feature type="transmembrane region" description="Helical" evidence="14">
    <location>
        <begin position="595"/>
        <end position="614"/>
    </location>
</feature>
<keyword evidence="6" id="KW-0547">Nucleotide-binding</keyword>
<organism evidence="16 17">
    <name type="scientific">Trichuris muris</name>
    <name type="common">Mouse whipworm</name>
    <dbReference type="NCBI Taxonomy" id="70415"/>
    <lineage>
        <taxon>Eukaryota</taxon>
        <taxon>Metazoa</taxon>
        <taxon>Ecdysozoa</taxon>
        <taxon>Nematoda</taxon>
        <taxon>Enoplea</taxon>
        <taxon>Dorylaimia</taxon>
        <taxon>Trichinellida</taxon>
        <taxon>Trichuridae</taxon>
        <taxon>Trichuris</taxon>
    </lineage>
</organism>
<evidence type="ECO:0000256" key="13">
    <source>
        <dbReference type="ARBA" id="ARBA00073320"/>
    </source>
</evidence>
<dbReference type="Proteomes" id="UP000046395">
    <property type="component" value="Unassembled WGS sequence"/>
</dbReference>
<dbReference type="GO" id="GO:0032216">
    <property type="term" value="F:glucosaminyl-phosphatidylinositol O-acyltransferase activity"/>
    <property type="evidence" value="ECO:0007669"/>
    <property type="project" value="TreeGrafter"/>
</dbReference>
<evidence type="ECO:0000256" key="10">
    <source>
        <dbReference type="ARBA" id="ARBA00022989"/>
    </source>
</evidence>
<evidence type="ECO:0000256" key="7">
    <source>
        <dbReference type="ARBA" id="ARBA00022786"/>
    </source>
</evidence>
<dbReference type="FunFam" id="3.10.110.10:FF:000023">
    <property type="entry name" value="Ubiquitin-conjugating enzyme E2 J2"/>
    <property type="match status" value="1"/>
</dbReference>
<evidence type="ECO:0000256" key="12">
    <source>
        <dbReference type="ARBA" id="ARBA00054775"/>
    </source>
</evidence>
<keyword evidence="5 14" id="KW-0812">Transmembrane</keyword>
<feature type="transmembrane region" description="Helical" evidence="14">
    <location>
        <begin position="634"/>
        <end position="656"/>
    </location>
</feature>
<dbReference type="Gene3D" id="3.10.110.10">
    <property type="entry name" value="Ubiquitin Conjugating Enzyme"/>
    <property type="match status" value="1"/>
</dbReference>
<evidence type="ECO:0000256" key="4">
    <source>
        <dbReference type="ARBA" id="ARBA00022679"/>
    </source>
</evidence>
<dbReference type="CDD" id="cd23799">
    <property type="entry name" value="UBCc_UBE2J"/>
    <property type="match status" value="1"/>
</dbReference>
<dbReference type="Pfam" id="PF06423">
    <property type="entry name" value="GWT1"/>
    <property type="match status" value="1"/>
</dbReference>
<dbReference type="GO" id="GO:0061631">
    <property type="term" value="F:ubiquitin conjugating enzyme activity"/>
    <property type="evidence" value="ECO:0007669"/>
    <property type="project" value="UniProtKB-EC"/>
</dbReference>
<proteinExistence type="predicted"/>
<feature type="transmembrane region" description="Helical" evidence="14">
    <location>
        <begin position="519"/>
        <end position="541"/>
    </location>
</feature>
<comment type="subcellular location">
    <subcellularLocation>
        <location evidence="2">Endoplasmic reticulum membrane</location>
    </subcellularLocation>
    <subcellularLocation>
        <location evidence="1">Membrane</location>
        <topology evidence="1">Multi-pass membrane protein</topology>
    </subcellularLocation>
</comment>
<dbReference type="PROSITE" id="PS50127">
    <property type="entry name" value="UBC_2"/>
    <property type="match status" value="1"/>
</dbReference>
<comment type="function">
    <text evidence="12">Catalyzes the covalent attachment of ubiquitin to other proteins. Seems to function in the selective degradation of misfolded membrane proteins from the endoplasmic reticulum (ERAD). In cooperation with the GATOR2 complex, catalyzes 'Lys-6'-linked ubiquitination of NPRL2.</text>
</comment>
<dbReference type="PANTHER" id="PTHR20661">
    <property type="entry name" value="PHOSPHATIDYLINOSITOL-GLYCAN BIOSYNTHESIS CLASS W PROTEIN"/>
    <property type="match status" value="1"/>
</dbReference>
<dbReference type="GO" id="GO:0005524">
    <property type="term" value="F:ATP binding"/>
    <property type="evidence" value="ECO:0007669"/>
    <property type="project" value="UniProtKB-KW"/>
</dbReference>
<evidence type="ECO:0000256" key="5">
    <source>
        <dbReference type="ARBA" id="ARBA00022692"/>
    </source>
</evidence>
<keyword evidence="9" id="KW-0067">ATP-binding</keyword>
<feature type="domain" description="UBC core" evidence="15">
    <location>
        <begin position="10"/>
        <end position="167"/>
    </location>
</feature>
<evidence type="ECO:0000259" key="15">
    <source>
        <dbReference type="PROSITE" id="PS50127"/>
    </source>
</evidence>
<feature type="transmembrane region" description="Helical" evidence="14">
    <location>
        <begin position="201"/>
        <end position="222"/>
    </location>
</feature>
<evidence type="ECO:0000256" key="3">
    <source>
        <dbReference type="ARBA" id="ARBA00012486"/>
    </source>
</evidence>
<keyword evidence="16" id="KW-1185">Reference proteome</keyword>
<dbReference type="PANTHER" id="PTHR20661:SF0">
    <property type="entry name" value="PHOSPHATIDYLINOSITOL-GLYCAN BIOSYNTHESIS CLASS W PROTEIN"/>
    <property type="match status" value="1"/>
</dbReference>
<keyword evidence="10 14" id="KW-1133">Transmembrane helix</keyword>
<feature type="transmembrane region" description="Helical" evidence="14">
    <location>
        <begin position="406"/>
        <end position="427"/>
    </location>
</feature>
<dbReference type="GO" id="GO:0072659">
    <property type="term" value="P:protein localization to plasma membrane"/>
    <property type="evidence" value="ECO:0007669"/>
    <property type="project" value="TreeGrafter"/>
</dbReference>
<dbReference type="GO" id="GO:0006506">
    <property type="term" value="P:GPI anchor biosynthetic process"/>
    <property type="evidence" value="ECO:0007669"/>
    <property type="project" value="InterPro"/>
</dbReference>
<evidence type="ECO:0000256" key="6">
    <source>
        <dbReference type="ARBA" id="ARBA00022741"/>
    </source>
</evidence>
<feature type="transmembrane region" description="Helical" evidence="14">
    <location>
        <begin position="330"/>
        <end position="354"/>
    </location>
</feature>
<evidence type="ECO:0000313" key="16">
    <source>
        <dbReference type="Proteomes" id="UP000046395"/>
    </source>
</evidence>
<reference evidence="17" key="1">
    <citation type="submission" date="2019-12" db="UniProtKB">
        <authorList>
            <consortium name="WormBaseParasite"/>
        </authorList>
    </citation>
    <scope>IDENTIFICATION</scope>
</reference>
<feature type="transmembrane region" description="Helical" evidence="14">
    <location>
        <begin position="374"/>
        <end position="394"/>
    </location>
</feature>
<sequence length="675" mass="75946">MASRSAPSSTALSRLRKDASRLMRDPVPYVTAVPLPSNMLEWHYLVEGPEDSPFEGGFYHGKLVFPADYPFKPPSIYMFTPNGRFMTNCRLCLSISDFHPDTWNPTWSVSTILTGLLSFMLESSPTLGSVSTTTAEKRKYAYESLSFNLRSPYVRSLFPEAVEKMAKVVEERCKEEEERQQDEQMQLAAERTPAGPATAGCGSLVGSLCSLFLIIAVVMAATAGADSAGTSGEIFRFTCLAHFSFLLRCSILFLLRWKGLPTNEWLNFIIDFGTLILPTVLCSTVLCDHTTKVLAAMATLSAAILCAIYRDRSDYRVLVDKEFHRSCRSFIAYTIVSFFRSYVLLATCVCILAVDLPIFPVRFRKTESFGFSLMDVGVGMIVFGNGLVCDAARWMDVRYAHLRQRFLALVALGACRTFLLWCLDYPVDTKEYGKHWNFFFTLAIVKTIGELLASKIRGQYKNVMSYILVDPDDREKNFWSLNREGFWSVVGCLAVFLVATDVGRLFYLYRVSKLGVRSIVSALIHLAILFGCLHGFCSFLGLPTSRRIANAPYVFWMCYLSITDVLMIFPIIYLSSFLYFRTGLRTNVIAKDFHYLYSGCLWQAINAAGLFYFLLSNALTGVAKMVTSSMQLTVPKSVGILVCYAFLTSLLTRSCANPSRCIRFLKGQRERAFRD</sequence>
<dbReference type="WBParaSite" id="TMUE_1000005755.1">
    <property type="protein sequence ID" value="TMUE_1000005755.1"/>
    <property type="gene ID" value="WBGene00293723"/>
</dbReference>